<name>A0A813IQS4_POLGL</name>
<evidence type="ECO:0000256" key="1">
    <source>
        <dbReference type="SAM" id="Coils"/>
    </source>
</evidence>
<accession>A0A813IQS4</accession>
<evidence type="ECO:0000256" key="2">
    <source>
        <dbReference type="SAM" id="MobiDB-lite"/>
    </source>
</evidence>
<evidence type="ECO:0000313" key="4">
    <source>
        <dbReference type="Proteomes" id="UP000626109"/>
    </source>
</evidence>
<organism evidence="3 4">
    <name type="scientific">Polarella glacialis</name>
    <name type="common">Dinoflagellate</name>
    <dbReference type="NCBI Taxonomy" id="89957"/>
    <lineage>
        <taxon>Eukaryota</taxon>
        <taxon>Sar</taxon>
        <taxon>Alveolata</taxon>
        <taxon>Dinophyceae</taxon>
        <taxon>Suessiales</taxon>
        <taxon>Suessiaceae</taxon>
        <taxon>Polarella</taxon>
    </lineage>
</organism>
<evidence type="ECO:0000313" key="3">
    <source>
        <dbReference type="EMBL" id="CAE8654630.1"/>
    </source>
</evidence>
<feature type="coiled-coil region" evidence="1">
    <location>
        <begin position="87"/>
        <end position="150"/>
    </location>
</feature>
<feature type="region of interest" description="Disordered" evidence="2">
    <location>
        <begin position="1"/>
        <end position="77"/>
    </location>
</feature>
<proteinExistence type="predicted"/>
<gene>
    <name evidence="3" type="ORF">PGLA2088_LOCUS11131</name>
</gene>
<keyword evidence="1" id="KW-0175">Coiled coil</keyword>
<dbReference type="EMBL" id="CAJNNW010012746">
    <property type="protein sequence ID" value="CAE8654630.1"/>
    <property type="molecule type" value="Genomic_DNA"/>
</dbReference>
<sequence length="152" mass="16758">MVDGRRKSPAPFFTTRVGASVVSHGPGDPRHARSPEQLRSDPRGRFKDSYASAAKHFQQWLPNTPSSPSGGRRGVKEFDDFSAGHTELGLQLELQEARSEIQQLRNALRASASALQHASSLLPPELGFSIEADTQLIQDLTNQVRDKDEQLL</sequence>
<feature type="compositionally biased region" description="Polar residues" evidence="2">
    <location>
        <begin position="60"/>
        <end position="69"/>
    </location>
</feature>
<comment type="caution">
    <text evidence="3">The sequence shown here is derived from an EMBL/GenBank/DDBJ whole genome shotgun (WGS) entry which is preliminary data.</text>
</comment>
<dbReference type="AlphaFoldDB" id="A0A813IQS4"/>
<dbReference type="Proteomes" id="UP000626109">
    <property type="component" value="Unassembled WGS sequence"/>
</dbReference>
<protein>
    <submittedName>
        <fullName evidence="3">Uncharacterized protein</fullName>
    </submittedName>
</protein>
<reference evidence="3" key="1">
    <citation type="submission" date="2021-02" db="EMBL/GenBank/DDBJ databases">
        <authorList>
            <person name="Dougan E. K."/>
            <person name="Rhodes N."/>
            <person name="Thang M."/>
            <person name="Chan C."/>
        </authorList>
    </citation>
    <scope>NUCLEOTIDE SEQUENCE</scope>
</reference>
<feature type="non-terminal residue" evidence="3">
    <location>
        <position position="152"/>
    </location>
</feature>
<feature type="compositionally biased region" description="Basic and acidic residues" evidence="2">
    <location>
        <begin position="27"/>
        <end position="48"/>
    </location>
</feature>